<name>A0ABC9Y127_GRUJA</name>
<comment type="caution">
    <text evidence="1">The sequence shown here is derived from an EMBL/GenBank/DDBJ whole genome shotgun (WGS) entry which is preliminary data.</text>
</comment>
<dbReference type="EMBL" id="BAAFJT010000040">
    <property type="protein sequence ID" value="GAB0203725.1"/>
    <property type="molecule type" value="Genomic_DNA"/>
</dbReference>
<evidence type="ECO:0000313" key="1">
    <source>
        <dbReference type="EMBL" id="GAB0203725.1"/>
    </source>
</evidence>
<keyword evidence="2" id="KW-1185">Reference proteome</keyword>
<dbReference type="Proteomes" id="UP001623348">
    <property type="component" value="Unassembled WGS sequence"/>
</dbReference>
<sequence length="147" mass="16067">MRSYLVGLTGVETVFVAKFAASRTTQEKPIDFKMSSVKRLVYAVIHFLREQSQMDAFTPDEQESLEVNEGSERAALVGTWPPARVNPPQKVYLITCLRAALANVYMKLVEKILELCSTEDAELGSSIAQVLLPGVGVCVSLGCTAVK</sequence>
<gene>
    <name evidence="1" type="ORF">GRJ2_002838100</name>
</gene>
<organism evidence="1 2">
    <name type="scientific">Grus japonensis</name>
    <name type="common">Japanese crane</name>
    <name type="synonym">Red-crowned crane</name>
    <dbReference type="NCBI Taxonomy" id="30415"/>
    <lineage>
        <taxon>Eukaryota</taxon>
        <taxon>Metazoa</taxon>
        <taxon>Chordata</taxon>
        <taxon>Craniata</taxon>
        <taxon>Vertebrata</taxon>
        <taxon>Euteleostomi</taxon>
        <taxon>Archelosauria</taxon>
        <taxon>Archosauria</taxon>
        <taxon>Dinosauria</taxon>
        <taxon>Saurischia</taxon>
        <taxon>Theropoda</taxon>
        <taxon>Coelurosauria</taxon>
        <taxon>Aves</taxon>
        <taxon>Neognathae</taxon>
        <taxon>Neoaves</taxon>
        <taxon>Gruiformes</taxon>
        <taxon>Gruidae</taxon>
        <taxon>Grus</taxon>
    </lineage>
</organism>
<protein>
    <submittedName>
        <fullName evidence="1">Small glutamine-rich tetratricopeptide repeat-containing protein beta</fullName>
    </submittedName>
</protein>
<dbReference type="AlphaFoldDB" id="A0ABC9Y127"/>
<evidence type="ECO:0000313" key="2">
    <source>
        <dbReference type="Proteomes" id="UP001623348"/>
    </source>
</evidence>
<reference evidence="1 2" key="1">
    <citation type="submission" date="2024-06" db="EMBL/GenBank/DDBJ databases">
        <title>The draft genome of Grus japonensis, version 3.</title>
        <authorList>
            <person name="Nabeshima K."/>
            <person name="Suzuki S."/>
            <person name="Onuma M."/>
        </authorList>
    </citation>
    <scope>NUCLEOTIDE SEQUENCE [LARGE SCALE GENOMIC DNA]</scope>
    <source>
        <strain evidence="1 2">451A</strain>
    </source>
</reference>
<dbReference type="Gene3D" id="1.20.5.420">
    <property type="entry name" value="Immunoglobulin FC, subunit C"/>
    <property type="match status" value="1"/>
</dbReference>
<proteinExistence type="predicted"/>
<accession>A0ABC9Y127</accession>